<dbReference type="Proteomes" id="UP000582231">
    <property type="component" value="Unassembled WGS sequence"/>
</dbReference>
<dbReference type="SUPFAM" id="SSF46689">
    <property type="entry name" value="Homeodomain-like"/>
    <property type="match status" value="1"/>
</dbReference>
<evidence type="ECO:0000256" key="2">
    <source>
        <dbReference type="ARBA" id="ARBA00023015"/>
    </source>
</evidence>
<dbReference type="PANTHER" id="PTHR30055:SF234">
    <property type="entry name" value="HTH-TYPE TRANSCRIPTIONAL REGULATOR BETI"/>
    <property type="match status" value="1"/>
</dbReference>
<evidence type="ECO:0000256" key="1">
    <source>
        <dbReference type="ARBA" id="ARBA00022491"/>
    </source>
</evidence>
<evidence type="ECO:0000256" key="4">
    <source>
        <dbReference type="ARBA" id="ARBA00023163"/>
    </source>
</evidence>
<dbReference type="InterPro" id="IPR039538">
    <property type="entry name" value="BetI_C"/>
</dbReference>
<protein>
    <submittedName>
        <fullName evidence="7">AcrR family transcriptional regulator</fullName>
    </submittedName>
</protein>
<accession>A0A852RAT2</accession>
<dbReference type="RefSeq" id="WP_179728272.1">
    <property type="nucleotide sequence ID" value="NZ_BAABEF010000001.1"/>
</dbReference>
<keyword evidence="3 5" id="KW-0238">DNA-binding</keyword>
<evidence type="ECO:0000256" key="5">
    <source>
        <dbReference type="PROSITE-ProRule" id="PRU00335"/>
    </source>
</evidence>
<feature type="domain" description="HTH tetR-type" evidence="6">
    <location>
        <begin position="7"/>
        <end position="67"/>
    </location>
</feature>
<evidence type="ECO:0000256" key="3">
    <source>
        <dbReference type="ARBA" id="ARBA00023125"/>
    </source>
</evidence>
<dbReference type="EMBL" id="JACCBF010000001">
    <property type="protein sequence ID" value="NYD32043.1"/>
    <property type="molecule type" value="Genomic_DNA"/>
</dbReference>
<reference evidence="7 8" key="1">
    <citation type="submission" date="2020-07" db="EMBL/GenBank/DDBJ databases">
        <title>Sequencing the genomes of 1000 actinobacteria strains.</title>
        <authorList>
            <person name="Klenk H.-P."/>
        </authorList>
    </citation>
    <scope>NUCLEOTIDE SEQUENCE [LARGE SCALE GENOMIC DNA]</scope>
    <source>
        <strain evidence="7 8">DSM 19082</strain>
    </source>
</reference>
<dbReference type="InterPro" id="IPR036271">
    <property type="entry name" value="Tet_transcr_reg_TetR-rel_C_sf"/>
</dbReference>
<keyword evidence="2" id="KW-0805">Transcription regulation</keyword>
<dbReference type="GO" id="GO:0000976">
    <property type="term" value="F:transcription cis-regulatory region binding"/>
    <property type="evidence" value="ECO:0007669"/>
    <property type="project" value="TreeGrafter"/>
</dbReference>
<dbReference type="SUPFAM" id="SSF48498">
    <property type="entry name" value="Tetracyclin repressor-like, C-terminal domain"/>
    <property type="match status" value="1"/>
</dbReference>
<dbReference type="GO" id="GO:0003700">
    <property type="term" value="F:DNA-binding transcription factor activity"/>
    <property type="evidence" value="ECO:0007669"/>
    <property type="project" value="TreeGrafter"/>
</dbReference>
<evidence type="ECO:0000313" key="8">
    <source>
        <dbReference type="Proteomes" id="UP000582231"/>
    </source>
</evidence>
<dbReference type="PROSITE" id="PS50977">
    <property type="entry name" value="HTH_TETR_2"/>
    <property type="match status" value="1"/>
</dbReference>
<gene>
    <name evidence="7" type="ORF">BJ958_003589</name>
</gene>
<sequence length="197" mass="21784">MTRLAAEERRKLLVDAAIRVMARDGVPRATTRSIVGEAGMALAAFHYCFRSKAELLERVAEEILARTLSPAREIVTGEGTVEERVRSGVASYWGHVVEHPDEHRLTYEITQYASRTAGLEVLARHQYRAYVDAHRSLLEALIEHDELTVARPVEDVARYLAAVVDGITLLYLNEGDADAARAALDVAVDHVLGLLGR</sequence>
<dbReference type="AlphaFoldDB" id="A0A852RAT2"/>
<keyword evidence="4" id="KW-0804">Transcription</keyword>
<evidence type="ECO:0000259" key="6">
    <source>
        <dbReference type="PROSITE" id="PS50977"/>
    </source>
</evidence>
<proteinExistence type="predicted"/>
<dbReference type="InterPro" id="IPR050109">
    <property type="entry name" value="HTH-type_TetR-like_transc_reg"/>
</dbReference>
<evidence type="ECO:0000313" key="7">
    <source>
        <dbReference type="EMBL" id="NYD32043.1"/>
    </source>
</evidence>
<dbReference type="Gene3D" id="1.10.357.10">
    <property type="entry name" value="Tetracycline Repressor, domain 2"/>
    <property type="match status" value="1"/>
</dbReference>
<dbReference type="InterPro" id="IPR001647">
    <property type="entry name" value="HTH_TetR"/>
</dbReference>
<dbReference type="Pfam" id="PF00440">
    <property type="entry name" value="TetR_N"/>
    <property type="match status" value="1"/>
</dbReference>
<keyword evidence="1" id="KW-0678">Repressor</keyword>
<dbReference type="Pfam" id="PF13977">
    <property type="entry name" value="TetR_C_6"/>
    <property type="match status" value="1"/>
</dbReference>
<keyword evidence="8" id="KW-1185">Reference proteome</keyword>
<comment type="caution">
    <text evidence="7">The sequence shown here is derived from an EMBL/GenBank/DDBJ whole genome shotgun (WGS) entry which is preliminary data.</text>
</comment>
<organism evidence="7 8">
    <name type="scientific">Nocardioides kongjuensis</name>
    <dbReference type="NCBI Taxonomy" id="349522"/>
    <lineage>
        <taxon>Bacteria</taxon>
        <taxon>Bacillati</taxon>
        <taxon>Actinomycetota</taxon>
        <taxon>Actinomycetes</taxon>
        <taxon>Propionibacteriales</taxon>
        <taxon>Nocardioidaceae</taxon>
        <taxon>Nocardioides</taxon>
    </lineage>
</organism>
<name>A0A852RAT2_9ACTN</name>
<feature type="DNA-binding region" description="H-T-H motif" evidence="5">
    <location>
        <begin position="30"/>
        <end position="49"/>
    </location>
</feature>
<dbReference type="InterPro" id="IPR009057">
    <property type="entry name" value="Homeodomain-like_sf"/>
</dbReference>
<dbReference type="PANTHER" id="PTHR30055">
    <property type="entry name" value="HTH-TYPE TRANSCRIPTIONAL REGULATOR RUTR"/>
    <property type="match status" value="1"/>
</dbReference>